<dbReference type="EMBL" id="JAGTJQ010000004">
    <property type="protein sequence ID" value="KAH7032733.1"/>
    <property type="molecule type" value="Genomic_DNA"/>
</dbReference>
<protein>
    <recommendedName>
        <fullName evidence="2">DUF2293 domain-containing protein</fullName>
    </recommendedName>
</protein>
<evidence type="ECO:0000259" key="2">
    <source>
        <dbReference type="Pfam" id="PF10056"/>
    </source>
</evidence>
<dbReference type="RefSeq" id="XP_046013565.1">
    <property type="nucleotide sequence ID" value="XM_046156628.1"/>
</dbReference>
<accession>A0A9P8Y839</accession>
<dbReference type="PANTHER" id="PTHR38113">
    <property type="match status" value="1"/>
</dbReference>
<organism evidence="3 4">
    <name type="scientific">Microdochium trichocladiopsis</name>
    <dbReference type="NCBI Taxonomy" id="1682393"/>
    <lineage>
        <taxon>Eukaryota</taxon>
        <taxon>Fungi</taxon>
        <taxon>Dikarya</taxon>
        <taxon>Ascomycota</taxon>
        <taxon>Pezizomycotina</taxon>
        <taxon>Sordariomycetes</taxon>
        <taxon>Xylariomycetidae</taxon>
        <taxon>Xylariales</taxon>
        <taxon>Microdochiaceae</taxon>
        <taxon>Microdochium</taxon>
    </lineage>
</organism>
<feature type="region of interest" description="Disordered" evidence="1">
    <location>
        <begin position="187"/>
        <end position="252"/>
    </location>
</feature>
<feature type="domain" description="DUF2293" evidence="2">
    <location>
        <begin position="103"/>
        <end position="184"/>
    </location>
</feature>
<dbReference type="OrthoDB" id="5381833at2759"/>
<reference evidence="3" key="1">
    <citation type="journal article" date="2021" name="Nat. Commun.">
        <title>Genetic determinants of endophytism in the Arabidopsis root mycobiome.</title>
        <authorList>
            <person name="Mesny F."/>
            <person name="Miyauchi S."/>
            <person name="Thiergart T."/>
            <person name="Pickel B."/>
            <person name="Atanasova L."/>
            <person name="Karlsson M."/>
            <person name="Huettel B."/>
            <person name="Barry K.W."/>
            <person name="Haridas S."/>
            <person name="Chen C."/>
            <person name="Bauer D."/>
            <person name="Andreopoulos W."/>
            <person name="Pangilinan J."/>
            <person name="LaButti K."/>
            <person name="Riley R."/>
            <person name="Lipzen A."/>
            <person name="Clum A."/>
            <person name="Drula E."/>
            <person name="Henrissat B."/>
            <person name="Kohler A."/>
            <person name="Grigoriev I.V."/>
            <person name="Martin F.M."/>
            <person name="Hacquard S."/>
        </authorList>
    </citation>
    <scope>NUCLEOTIDE SEQUENCE</scope>
    <source>
        <strain evidence="3">MPI-CAGE-CH-0230</strain>
    </source>
</reference>
<dbReference type="GeneID" id="70186174"/>
<dbReference type="InterPro" id="IPR018744">
    <property type="entry name" value="DUF2293"/>
</dbReference>
<comment type="caution">
    <text evidence="3">The sequence shown here is derived from an EMBL/GenBank/DDBJ whole genome shotgun (WGS) entry which is preliminary data.</text>
</comment>
<proteinExistence type="predicted"/>
<evidence type="ECO:0000256" key="1">
    <source>
        <dbReference type="SAM" id="MobiDB-lite"/>
    </source>
</evidence>
<name>A0A9P8Y839_9PEZI</name>
<evidence type="ECO:0000313" key="4">
    <source>
        <dbReference type="Proteomes" id="UP000756346"/>
    </source>
</evidence>
<keyword evidence="4" id="KW-1185">Reference proteome</keyword>
<dbReference type="PANTHER" id="PTHR38113:SF2">
    <property type="entry name" value="DUF2293 DOMAIN-CONTAINING PROTEIN"/>
    <property type="match status" value="1"/>
</dbReference>
<feature type="compositionally biased region" description="Basic and acidic residues" evidence="1">
    <location>
        <begin position="218"/>
        <end position="228"/>
    </location>
</feature>
<dbReference type="Pfam" id="PF10056">
    <property type="entry name" value="DUF2293"/>
    <property type="match status" value="1"/>
</dbReference>
<feature type="compositionally biased region" description="Basic residues" evidence="1">
    <location>
        <begin position="195"/>
        <end position="210"/>
    </location>
</feature>
<dbReference type="Proteomes" id="UP000756346">
    <property type="component" value="Unassembled WGS sequence"/>
</dbReference>
<gene>
    <name evidence="3" type="ORF">B0I36DRAFT_347910</name>
</gene>
<evidence type="ECO:0000313" key="3">
    <source>
        <dbReference type="EMBL" id="KAH7032733.1"/>
    </source>
</evidence>
<sequence>MPSTYEYHEPTVPLNSAPPPGYRLVPKGNPYMTLNCRKQTHLAGQTVYNVVEKPGGKHMGIRVPQTVYNAVAASFAATKSDRADAVRRRDGKLEATYLETVLAAFPKAPRREVDAVVSRAMKKHSGRVGRTGQLSAQEKAVLGVLAHIRHVHSPYEKLLKQGVPRLDARRQSEKEIAKKAAEWGYTRQLRGSGASRRKGASQKAKMRKPARIPAANPKCRETKEEAKWSTEQYEDPGRAHKNGHRLSSGGVA</sequence>
<dbReference type="AlphaFoldDB" id="A0A9P8Y839"/>